<evidence type="ECO:0000313" key="2">
    <source>
        <dbReference type="EMBL" id="MFC3813062.1"/>
    </source>
</evidence>
<proteinExistence type="predicted"/>
<comment type="caution">
    <text evidence="2">The sequence shown here is derived from an EMBL/GenBank/DDBJ whole genome shotgun (WGS) entry which is preliminary data.</text>
</comment>
<keyword evidence="2" id="KW-0328">Glycosyltransferase</keyword>
<dbReference type="InterPro" id="IPR000836">
    <property type="entry name" value="PRTase_dom"/>
</dbReference>
<accession>A0ABV7Z1Q8</accession>
<dbReference type="InterPro" id="IPR050137">
    <property type="entry name" value="PyrR_bifunctional"/>
</dbReference>
<dbReference type="PANTHER" id="PTHR11608">
    <property type="entry name" value="BIFUNCTIONAL PROTEIN PYRR"/>
    <property type="match status" value="1"/>
</dbReference>
<keyword evidence="3" id="KW-1185">Reference proteome</keyword>
<dbReference type="EMBL" id="JBHRYQ010000001">
    <property type="protein sequence ID" value="MFC3813062.1"/>
    <property type="molecule type" value="Genomic_DNA"/>
</dbReference>
<name>A0ABV7Z1Q8_9BACT</name>
<dbReference type="Gene3D" id="3.40.50.2020">
    <property type="match status" value="1"/>
</dbReference>
<evidence type="ECO:0000259" key="1">
    <source>
        <dbReference type="Pfam" id="PF00156"/>
    </source>
</evidence>
<dbReference type="CDD" id="cd06223">
    <property type="entry name" value="PRTases_typeI"/>
    <property type="match status" value="1"/>
</dbReference>
<keyword evidence="2" id="KW-0808">Transferase</keyword>
<protein>
    <submittedName>
        <fullName evidence="2">Phosphoribosyltransferase family protein</fullName>
    </submittedName>
</protein>
<dbReference type="Proteomes" id="UP001595616">
    <property type="component" value="Unassembled WGS sequence"/>
</dbReference>
<dbReference type="Pfam" id="PF00156">
    <property type="entry name" value="Pribosyltran"/>
    <property type="match status" value="1"/>
</dbReference>
<sequence length="169" mass="19235">MTADRTQHLDETKTNQKIKRLAYQIYENNFEEKEIILAGIDGQGYVFATLLEKYLNEISEIKISIAKLKFDKMSNFQPDIEVISEVDTFKNKTVILIDDVLNTGKTLAFCLRPFLSIPLQKLQVAVLVDRSHPKYPISADYVGYSLSTTLTEHVQVVLSGDEPKGVYLF</sequence>
<feature type="domain" description="Phosphoribosyltransferase" evidence="1">
    <location>
        <begin position="12"/>
        <end position="145"/>
    </location>
</feature>
<dbReference type="RefSeq" id="WP_379839968.1">
    <property type="nucleotide sequence ID" value="NZ_JBHRYQ010000001.1"/>
</dbReference>
<gene>
    <name evidence="2" type="ORF">ACFOOI_20525</name>
</gene>
<evidence type="ECO:0000313" key="3">
    <source>
        <dbReference type="Proteomes" id="UP001595616"/>
    </source>
</evidence>
<dbReference type="SUPFAM" id="SSF53271">
    <property type="entry name" value="PRTase-like"/>
    <property type="match status" value="1"/>
</dbReference>
<dbReference type="PANTHER" id="PTHR11608:SF0">
    <property type="entry name" value="BIFUNCTIONAL PROTEIN PYRR"/>
    <property type="match status" value="1"/>
</dbReference>
<reference evidence="3" key="1">
    <citation type="journal article" date="2019" name="Int. J. Syst. Evol. Microbiol.">
        <title>The Global Catalogue of Microorganisms (GCM) 10K type strain sequencing project: providing services to taxonomists for standard genome sequencing and annotation.</title>
        <authorList>
            <consortium name="The Broad Institute Genomics Platform"/>
            <consortium name="The Broad Institute Genome Sequencing Center for Infectious Disease"/>
            <person name="Wu L."/>
            <person name="Ma J."/>
        </authorList>
    </citation>
    <scope>NUCLEOTIDE SEQUENCE [LARGE SCALE GENOMIC DNA]</scope>
    <source>
        <strain evidence="3">CECT 7956</strain>
    </source>
</reference>
<dbReference type="GO" id="GO:0016757">
    <property type="term" value="F:glycosyltransferase activity"/>
    <property type="evidence" value="ECO:0007669"/>
    <property type="project" value="UniProtKB-KW"/>
</dbReference>
<dbReference type="InterPro" id="IPR029057">
    <property type="entry name" value="PRTase-like"/>
</dbReference>
<organism evidence="2 3">
    <name type="scientific">Lacihabitans lacunae</name>
    <dbReference type="NCBI Taxonomy" id="1028214"/>
    <lineage>
        <taxon>Bacteria</taxon>
        <taxon>Pseudomonadati</taxon>
        <taxon>Bacteroidota</taxon>
        <taxon>Cytophagia</taxon>
        <taxon>Cytophagales</taxon>
        <taxon>Leadbetterellaceae</taxon>
        <taxon>Lacihabitans</taxon>
    </lineage>
</organism>